<organism evidence="2 3">
    <name type="scientific">Solidesulfovibrio fructosivorans JJ]</name>
    <dbReference type="NCBI Taxonomy" id="596151"/>
    <lineage>
        <taxon>Bacteria</taxon>
        <taxon>Pseudomonadati</taxon>
        <taxon>Thermodesulfobacteriota</taxon>
        <taxon>Desulfovibrionia</taxon>
        <taxon>Desulfovibrionales</taxon>
        <taxon>Desulfovibrionaceae</taxon>
        <taxon>Solidesulfovibrio</taxon>
    </lineage>
</organism>
<evidence type="ECO:0000313" key="3">
    <source>
        <dbReference type="Proteomes" id="UP000006250"/>
    </source>
</evidence>
<reference evidence="2 3" key="1">
    <citation type="submission" date="2010-08" db="EMBL/GenBank/DDBJ databases">
        <title>The draft genome of Desulfovibrio fructosovorans JJ.</title>
        <authorList>
            <consortium name="US DOE Joint Genome Institute (JGI-PGF)"/>
            <person name="Lucas S."/>
            <person name="Copeland A."/>
            <person name="Lapidus A."/>
            <person name="Cheng J.-F."/>
            <person name="Bruce D."/>
            <person name="Goodwin L."/>
            <person name="Pitluck S."/>
            <person name="Land M.L."/>
            <person name="Hauser L."/>
            <person name="Chang Y.-J."/>
            <person name="Jeffries C."/>
            <person name="Wall J.D."/>
            <person name="Stahl D.A."/>
            <person name="Arkin A.P."/>
            <person name="Dehal P."/>
            <person name="Stolyar S.M."/>
            <person name="Hazen T.C."/>
            <person name="Woyke T.J."/>
        </authorList>
    </citation>
    <scope>NUCLEOTIDE SEQUENCE [LARGE SCALE GENOMIC DNA]</scope>
    <source>
        <strain evidence="2 3">JJ</strain>
    </source>
</reference>
<keyword evidence="3" id="KW-1185">Reference proteome</keyword>
<evidence type="ECO:0000313" key="2">
    <source>
        <dbReference type="EMBL" id="EFL52495.1"/>
    </source>
</evidence>
<feature type="region of interest" description="Disordered" evidence="1">
    <location>
        <begin position="1"/>
        <end position="24"/>
    </location>
</feature>
<name>E1JSL2_SOLFR</name>
<evidence type="ECO:0000256" key="1">
    <source>
        <dbReference type="SAM" id="MobiDB-lite"/>
    </source>
</evidence>
<accession>E1JSL2</accession>
<proteinExistence type="predicted"/>
<dbReference type="STRING" id="596151.DesfrDRAFT_0601"/>
<sequence length="85" mass="9130">MEPGAGTFFCKKRSPPPDPHPPKKLLKNMTQRSIFCHFMRRFAAGAVVAAIASGVEGLCPSCRRADCGDKYPGSRTPAMVPPGKV</sequence>
<dbReference type="EMBL" id="AECZ01000003">
    <property type="protein sequence ID" value="EFL52495.1"/>
    <property type="molecule type" value="Genomic_DNA"/>
</dbReference>
<comment type="caution">
    <text evidence="2">The sequence shown here is derived from an EMBL/GenBank/DDBJ whole genome shotgun (WGS) entry which is preliminary data.</text>
</comment>
<protein>
    <submittedName>
        <fullName evidence="2">Uncharacterized protein</fullName>
    </submittedName>
</protein>
<gene>
    <name evidence="2" type="ORF">DesfrDRAFT_0601</name>
</gene>
<dbReference type="Proteomes" id="UP000006250">
    <property type="component" value="Unassembled WGS sequence"/>
</dbReference>
<dbReference type="AlphaFoldDB" id="E1JSL2"/>